<feature type="domain" description="Indole-3-glycerol phosphate synthase" evidence="10">
    <location>
        <begin position="16"/>
        <end position="275"/>
    </location>
</feature>
<comment type="similarity">
    <text evidence="3 9">Belongs to the TrpC family.</text>
</comment>
<dbReference type="Proteomes" id="UP000010474">
    <property type="component" value="Chromosome"/>
</dbReference>
<dbReference type="RefSeq" id="WP_015212885.1">
    <property type="nucleotide sequence ID" value="NC_019771.1"/>
</dbReference>
<dbReference type="GO" id="GO:0000162">
    <property type="term" value="P:L-tryptophan biosynthetic process"/>
    <property type="evidence" value="ECO:0007669"/>
    <property type="project" value="UniProtKB-UniRule"/>
</dbReference>
<evidence type="ECO:0000256" key="8">
    <source>
        <dbReference type="ARBA" id="ARBA00023239"/>
    </source>
</evidence>
<dbReference type="InterPro" id="IPR013798">
    <property type="entry name" value="Indole-3-glycerol_P_synth_dom"/>
</dbReference>
<dbReference type="CDD" id="cd00331">
    <property type="entry name" value="IGPS"/>
    <property type="match status" value="1"/>
</dbReference>
<proteinExistence type="inferred from homology"/>
<evidence type="ECO:0000256" key="6">
    <source>
        <dbReference type="ARBA" id="ARBA00022822"/>
    </source>
</evidence>
<gene>
    <name evidence="9" type="primary">trpC</name>
    <name evidence="11" type="ordered locus">Anacy_0640</name>
</gene>
<dbReference type="PATRIC" id="fig|272123.3.peg.699"/>
<dbReference type="InterPro" id="IPR011060">
    <property type="entry name" value="RibuloseP-bd_barrel"/>
</dbReference>
<keyword evidence="6 9" id="KW-0822">Tryptophan biosynthesis</keyword>
<dbReference type="InterPro" id="IPR013785">
    <property type="entry name" value="Aldolase_TIM"/>
</dbReference>
<dbReference type="STRING" id="272123.Anacy_0640"/>
<reference evidence="12" key="1">
    <citation type="journal article" date="2013" name="Proc. Natl. Acad. Sci. U.S.A.">
        <title>Improving the coverage of the cyanobacterial phylum using diversity-driven genome sequencing.</title>
        <authorList>
            <person name="Shih P.M."/>
            <person name="Wu D."/>
            <person name="Latifi A."/>
            <person name="Axen S.D."/>
            <person name="Fewer D.P."/>
            <person name="Talla E."/>
            <person name="Calteau A."/>
            <person name="Cai F."/>
            <person name="Tandeau de Marsac N."/>
            <person name="Rippka R."/>
            <person name="Herdman M."/>
            <person name="Sivonen K."/>
            <person name="Coursin T."/>
            <person name="Laurent T."/>
            <person name="Goodwin L."/>
            <person name="Nolan M."/>
            <person name="Davenport K.W."/>
            <person name="Han C.S."/>
            <person name="Rubin E.M."/>
            <person name="Eisen J.A."/>
            <person name="Woyke T."/>
            <person name="Gugger M."/>
            <person name="Kerfeld C.A."/>
        </authorList>
    </citation>
    <scope>NUCLEOTIDE SEQUENCE [LARGE SCALE GENOMIC DNA]</scope>
    <source>
        <strain evidence="12">ATCC 27899 / PCC 7122</strain>
    </source>
</reference>
<dbReference type="NCBIfam" id="NF001377">
    <property type="entry name" value="PRK00278.2-4"/>
    <property type="match status" value="1"/>
</dbReference>
<dbReference type="NCBIfam" id="NF001372">
    <property type="entry name" value="PRK00278.1-4"/>
    <property type="match status" value="1"/>
</dbReference>
<dbReference type="HAMAP" id="MF_00134_B">
    <property type="entry name" value="IGPS_B"/>
    <property type="match status" value="1"/>
</dbReference>
<dbReference type="EMBL" id="CP003659">
    <property type="protein sequence ID" value="AFZ56232.1"/>
    <property type="molecule type" value="Genomic_DNA"/>
</dbReference>
<dbReference type="UniPathway" id="UPA00035">
    <property type="reaction ID" value="UER00043"/>
</dbReference>
<evidence type="ECO:0000313" key="12">
    <source>
        <dbReference type="Proteomes" id="UP000010474"/>
    </source>
</evidence>
<evidence type="ECO:0000256" key="7">
    <source>
        <dbReference type="ARBA" id="ARBA00023141"/>
    </source>
</evidence>
<dbReference type="Pfam" id="PF00218">
    <property type="entry name" value="IGPS"/>
    <property type="match status" value="1"/>
</dbReference>
<dbReference type="SUPFAM" id="SSF51366">
    <property type="entry name" value="Ribulose-phoshate binding barrel"/>
    <property type="match status" value="1"/>
</dbReference>
<evidence type="ECO:0000313" key="11">
    <source>
        <dbReference type="EMBL" id="AFZ56232.1"/>
    </source>
</evidence>
<organism evidence="11 12">
    <name type="scientific">Anabaena cylindrica (strain ATCC 27899 / PCC 7122)</name>
    <dbReference type="NCBI Taxonomy" id="272123"/>
    <lineage>
        <taxon>Bacteria</taxon>
        <taxon>Bacillati</taxon>
        <taxon>Cyanobacteriota</taxon>
        <taxon>Cyanophyceae</taxon>
        <taxon>Nostocales</taxon>
        <taxon>Nostocaceae</taxon>
        <taxon>Anabaena</taxon>
    </lineage>
</organism>
<evidence type="ECO:0000256" key="9">
    <source>
        <dbReference type="HAMAP-Rule" id="MF_00134"/>
    </source>
</evidence>
<keyword evidence="8 9" id="KW-0456">Lyase</keyword>
<evidence type="ECO:0000256" key="2">
    <source>
        <dbReference type="ARBA" id="ARBA00004696"/>
    </source>
</evidence>
<keyword evidence="5 9" id="KW-0210">Decarboxylase</keyword>
<dbReference type="FunFam" id="3.20.20.70:FF:000024">
    <property type="entry name" value="Indole-3-glycerol phosphate synthase"/>
    <property type="match status" value="1"/>
</dbReference>
<dbReference type="EC" id="4.1.1.48" evidence="9"/>
<evidence type="ECO:0000259" key="10">
    <source>
        <dbReference type="Pfam" id="PF00218"/>
    </source>
</evidence>
<dbReference type="PANTHER" id="PTHR22854:SF2">
    <property type="entry name" value="INDOLE-3-GLYCEROL-PHOSPHATE SYNTHASE"/>
    <property type="match status" value="1"/>
</dbReference>
<dbReference type="KEGG" id="acy:Anacy_0640"/>
<dbReference type="eggNOG" id="COG0134">
    <property type="taxonomic scope" value="Bacteria"/>
</dbReference>
<dbReference type="PANTHER" id="PTHR22854">
    <property type="entry name" value="TRYPTOPHAN BIOSYNTHESIS PROTEIN"/>
    <property type="match status" value="1"/>
</dbReference>
<accession>K9ZCC0</accession>
<dbReference type="AlphaFoldDB" id="K9ZCC0"/>
<protein>
    <recommendedName>
        <fullName evidence="9">Indole-3-glycerol phosphate synthase</fullName>
        <shortName evidence="9">IGPS</shortName>
        <ecNumber evidence="9">4.1.1.48</ecNumber>
    </recommendedName>
</protein>
<name>K9ZCC0_ANACC</name>
<dbReference type="InterPro" id="IPR045186">
    <property type="entry name" value="Indole-3-glycerol_P_synth"/>
</dbReference>
<evidence type="ECO:0000256" key="4">
    <source>
        <dbReference type="ARBA" id="ARBA00022605"/>
    </source>
</evidence>
<evidence type="ECO:0000256" key="3">
    <source>
        <dbReference type="ARBA" id="ARBA00008737"/>
    </source>
</evidence>
<sequence length="291" mass="32469">MIYPLSISNSRLQPILREIVWQKKLEVAQMQQEMSLASLQRQLTAAPTVRDFFTALQQSFYKPSLIAEVKKVLPNQDTLNQDFDPLAIAKSYERGGATCLSVVTDQKFFQGGFEHLRTIRYRIALPLLCKDFILDPCQIYLARSAGADAVLLIAAILTDQEIHNFLRVIHYLGMNAVIEVHNLTELDRVLKLDDVRIISINNRSLEDFSVNLSTTQQLMAARRSQLQNLSILVVSESGIETSADIALIADAGANAVLMGDSLLQQDNVEEGVRSLIKAKVPVYKDLVKKGA</sequence>
<keyword evidence="12" id="KW-1185">Reference proteome</keyword>
<evidence type="ECO:0000256" key="1">
    <source>
        <dbReference type="ARBA" id="ARBA00001633"/>
    </source>
</evidence>
<dbReference type="Gene3D" id="3.20.20.70">
    <property type="entry name" value="Aldolase class I"/>
    <property type="match status" value="1"/>
</dbReference>
<dbReference type="GO" id="GO:0004640">
    <property type="term" value="F:phosphoribosylanthranilate isomerase activity"/>
    <property type="evidence" value="ECO:0007669"/>
    <property type="project" value="TreeGrafter"/>
</dbReference>
<comment type="pathway">
    <text evidence="2 9">Amino-acid biosynthesis; L-tryptophan biosynthesis; L-tryptophan from chorismate: step 4/5.</text>
</comment>
<dbReference type="HOGENOM" id="CLU_034247_2_0_3"/>
<dbReference type="OrthoDB" id="9804217at2"/>
<comment type="catalytic activity">
    <reaction evidence="1 9">
        <text>1-(2-carboxyphenylamino)-1-deoxy-D-ribulose 5-phosphate + H(+) = (1S,2R)-1-C-(indol-3-yl)glycerol 3-phosphate + CO2 + H2O</text>
        <dbReference type="Rhea" id="RHEA:23476"/>
        <dbReference type="ChEBI" id="CHEBI:15377"/>
        <dbReference type="ChEBI" id="CHEBI:15378"/>
        <dbReference type="ChEBI" id="CHEBI:16526"/>
        <dbReference type="ChEBI" id="CHEBI:58613"/>
        <dbReference type="ChEBI" id="CHEBI:58866"/>
        <dbReference type="EC" id="4.1.1.48"/>
    </reaction>
</comment>
<keyword evidence="7 9" id="KW-0057">Aromatic amino acid biosynthesis</keyword>
<dbReference type="GO" id="GO:0004425">
    <property type="term" value="F:indole-3-glycerol-phosphate synthase activity"/>
    <property type="evidence" value="ECO:0007669"/>
    <property type="project" value="UniProtKB-UniRule"/>
</dbReference>
<keyword evidence="4 9" id="KW-0028">Amino-acid biosynthesis</keyword>
<evidence type="ECO:0000256" key="5">
    <source>
        <dbReference type="ARBA" id="ARBA00022793"/>
    </source>
</evidence>